<evidence type="ECO:0000313" key="2">
    <source>
        <dbReference type="EnsemblMetazoa" id="XP_038064174.1"/>
    </source>
</evidence>
<proteinExistence type="predicted"/>
<reference evidence="2" key="1">
    <citation type="submission" date="2022-11" db="UniProtKB">
        <authorList>
            <consortium name="EnsemblMetazoa"/>
        </authorList>
    </citation>
    <scope>IDENTIFICATION</scope>
</reference>
<dbReference type="PROSITE" id="PS00061">
    <property type="entry name" value="ADH_SHORT"/>
    <property type="match status" value="1"/>
</dbReference>
<name>A0A914AL64_PATMI</name>
<dbReference type="Pfam" id="PF13561">
    <property type="entry name" value="adh_short_C2"/>
    <property type="match status" value="1"/>
</dbReference>
<dbReference type="NCBIfam" id="NF005559">
    <property type="entry name" value="PRK07231.1"/>
    <property type="match status" value="1"/>
</dbReference>
<dbReference type="PANTHER" id="PTHR43975:SF2">
    <property type="entry name" value="EG:BACR7A4.14 PROTEIN-RELATED"/>
    <property type="match status" value="1"/>
</dbReference>
<keyword evidence="1" id="KW-0560">Oxidoreductase</keyword>
<dbReference type="AlphaFoldDB" id="A0A914AL64"/>
<accession>A0A914AL64</accession>
<dbReference type="GeneID" id="119734706"/>
<sequence length="260" mass="27306">MAAPMMTLAGKVSIVTGAGSGIGWATSVLFAKLGSKLTVTGRNAANLDKVAIVCQDNGSEPLVVVGDLTKEEDNQKLIRKTLEHFGKLDILVNCAGIISHVTIETTSMKAYDTMMNANIRSVFHLTSLAVPHLIESKGNIVNVSSVGGLRAFPGVLTYCMSKSALDQFTRVTSLELAPKGVRVNSINPGVIVTNLQKASGIDDEAYAEFLERSKTAHALGRPGQPDEAANAIAFLASDAATFITGATLPVDGGRHATCPR</sequence>
<dbReference type="PANTHER" id="PTHR43975">
    <property type="entry name" value="ZGC:101858"/>
    <property type="match status" value="1"/>
</dbReference>
<dbReference type="InterPro" id="IPR002347">
    <property type="entry name" value="SDR_fam"/>
</dbReference>
<dbReference type="RefSeq" id="XP_038064174.1">
    <property type="nucleotide sequence ID" value="XM_038208246.1"/>
</dbReference>
<dbReference type="PRINTS" id="PR00080">
    <property type="entry name" value="SDRFAMILY"/>
</dbReference>
<keyword evidence="3" id="KW-1185">Reference proteome</keyword>
<dbReference type="FunFam" id="3.40.50.720:FF:000084">
    <property type="entry name" value="Short-chain dehydrogenase reductase"/>
    <property type="match status" value="1"/>
</dbReference>
<dbReference type="OMA" id="TWHAWQK"/>
<dbReference type="Gene3D" id="3.40.50.720">
    <property type="entry name" value="NAD(P)-binding Rossmann-like Domain"/>
    <property type="match status" value="1"/>
</dbReference>
<dbReference type="EnsemblMetazoa" id="XM_038208246.1">
    <property type="protein sequence ID" value="XP_038064174.1"/>
    <property type="gene ID" value="LOC119734706"/>
</dbReference>
<dbReference type="GO" id="GO:0016491">
    <property type="term" value="F:oxidoreductase activity"/>
    <property type="evidence" value="ECO:0007669"/>
    <property type="project" value="UniProtKB-KW"/>
</dbReference>
<organism evidence="2 3">
    <name type="scientific">Patiria miniata</name>
    <name type="common">Bat star</name>
    <name type="synonym">Asterina miniata</name>
    <dbReference type="NCBI Taxonomy" id="46514"/>
    <lineage>
        <taxon>Eukaryota</taxon>
        <taxon>Metazoa</taxon>
        <taxon>Echinodermata</taxon>
        <taxon>Eleutherozoa</taxon>
        <taxon>Asterozoa</taxon>
        <taxon>Asteroidea</taxon>
        <taxon>Valvatacea</taxon>
        <taxon>Valvatida</taxon>
        <taxon>Asterinidae</taxon>
        <taxon>Patiria</taxon>
    </lineage>
</organism>
<protein>
    <submittedName>
        <fullName evidence="2">Uncharacterized protein</fullName>
    </submittedName>
</protein>
<dbReference type="OrthoDB" id="47007at2759"/>
<evidence type="ECO:0000256" key="1">
    <source>
        <dbReference type="ARBA" id="ARBA00023002"/>
    </source>
</evidence>
<dbReference type="SUPFAM" id="SSF51735">
    <property type="entry name" value="NAD(P)-binding Rossmann-fold domains"/>
    <property type="match status" value="1"/>
</dbReference>
<dbReference type="Proteomes" id="UP000887568">
    <property type="component" value="Unplaced"/>
</dbReference>
<dbReference type="PRINTS" id="PR00081">
    <property type="entry name" value="GDHRDH"/>
</dbReference>
<dbReference type="InterPro" id="IPR036291">
    <property type="entry name" value="NAD(P)-bd_dom_sf"/>
</dbReference>
<evidence type="ECO:0000313" key="3">
    <source>
        <dbReference type="Proteomes" id="UP000887568"/>
    </source>
</evidence>
<dbReference type="InterPro" id="IPR020904">
    <property type="entry name" value="Sc_DH/Rdtase_CS"/>
</dbReference>